<proteinExistence type="predicted"/>
<accession>A0A918CX41</accession>
<name>A0A918CX41_9ACTN</name>
<protein>
    <submittedName>
        <fullName evidence="1">Uncharacterized protein</fullName>
    </submittedName>
</protein>
<evidence type="ECO:0000313" key="1">
    <source>
        <dbReference type="EMBL" id="GGN42226.1"/>
    </source>
</evidence>
<gene>
    <name evidence="1" type="ORF">GCM10011578_091350</name>
</gene>
<organism evidence="1 2">
    <name type="scientific">Streptomyces fuscichromogenes</name>
    <dbReference type="NCBI Taxonomy" id="1324013"/>
    <lineage>
        <taxon>Bacteria</taxon>
        <taxon>Bacillati</taxon>
        <taxon>Actinomycetota</taxon>
        <taxon>Actinomycetes</taxon>
        <taxon>Kitasatosporales</taxon>
        <taxon>Streptomycetaceae</taxon>
        <taxon>Streptomyces</taxon>
    </lineage>
</organism>
<keyword evidence="2" id="KW-1185">Reference proteome</keyword>
<dbReference type="AlphaFoldDB" id="A0A918CX41"/>
<reference evidence="1" key="1">
    <citation type="journal article" date="2014" name="Int. J. Syst. Evol. Microbiol.">
        <title>Complete genome sequence of Corynebacterium casei LMG S-19264T (=DSM 44701T), isolated from a smear-ripened cheese.</title>
        <authorList>
            <consortium name="US DOE Joint Genome Institute (JGI-PGF)"/>
            <person name="Walter F."/>
            <person name="Albersmeier A."/>
            <person name="Kalinowski J."/>
            <person name="Ruckert C."/>
        </authorList>
    </citation>
    <scope>NUCLEOTIDE SEQUENCE</scope>
    <source>
        <strain evidence="1">CGMCC 4.7110</strain>
    </source>
</reference>
<dbReference type="RefSeq" id="WP_189268916.1">
    <property type="nucleotide sequence ID" value="NZ_BMML01000036.1"/>
</dbReference>
<reference evidence="1" key="2">
    <citation type="submission" date="2020-09" db="EMBL/GenBank/DDBJ databases">
        <authorList>
            <person name="Sun Q."/>
            <person name="Zhou Y."/>
        </authorList>
    </citation>
    <scope>NUCLEOTIDE SEQUENCE</scope>
    <source>
        <strain evidence="1">CGMCC 4.7110</strain>
    </source>
</reference>
<dbReference type="Proteomes" id="UP000653411">
    <property type="component" value="Unassembled WGS sequence"/>
</dbReference>
<evidence type="ECO:0000313" key="2">
    <source>
        <dbReference type="Proteomes" id="UP000653411"/>
    </source>
</evidence>
<sequence>MSFADPAASVRGHAELNSLISRTPVITDYRVGRYHVTFDHLLYRWDTNFADGTSFGVPDTQANCDVTTFVTALTGDESGCSLVVTEPAEVVRCDKREVTVANESATDMAAAARLARFGKLPERVQFHEMVEERKAVPSGAEIISYNPEGSWNHFSCLASDLGL</sequence>
<dbReference type="EMBL" id="BMML01000036">
    <property type="protein sequence ID" value="GGN42226.1"/>
    <property type="molecule type" value="Genomic_DNA"/>
</dbReference>
<comment type="caution">
    <text evidence="1">The sequence shown here is derived from an EMBL/GenBank/DDBJ whole genome shotgun (WGS) entry which is preliminary data.</text>
</comment>